<gene>
    <name evidence="1" type="ORF">SAMN04489760_1463</name>
</gene>
<accession>A0A1H8B441</accession>
<keyword evidence="2" id="KW-1185">Reference proteome</keyword>
<dbReference type="Proteomes" id="UP000198744">
    <property type="component" value="Unassembled WGS sequence"/>
</dbReference>
<dbReference type="AlphaFoldDB" id="A0A1H8B441"/>
<proteinExistence type="predicted"/>
<dbReference type="STRING" id="43775.SAMN04489760_1463"/>
<organism evidence="1 2">
    <name type="scientific">Syntrophus gentianae</name>
    <dbReference type="NCBI Taxonomy" id="43775"/>
    <lineage>
        <taxon>Bacteria</taxon>
        <taxon>Pseudomonadati</taxon>
        <taxon>Thermodesulfobacteriota</taxon>
        <taxon>Syntrophia</taxon>
        <taxon>Syntrophales</taxon>
        <taxon>Syntrophaceae</taxon>
        <taxon>Syntrophus</taxon>
    </lineage>
</organism>
<protein>
    <submittedName>
        <fullName evidence="1">Uncharacterized protein</fullName>
    </submittedName>
</protein>
<name>A0A1H8B441_9BACT</name>
<reference evidence="1 2" key="1">
    <citation type="submission" date="2016-10" db="EMBL/GenBank/DDBJ databases">
        <authorList>
            <person name="de Groot N.N."/>
        </authorList>
    </citation>
    <scope>NUCLEOTIDE SEQUENCE [LARGE SCALE GENOMIC DNA]</scope>
    <source>
        <strain evidence="1 2">DSM 8423</strain>
    </source>
</reference>
<dbReference type="EMBL" id="FOBS01000046">
    <property type="protein sequence ID" value="SEM77506.1"/>
    <property type="molecule type" value="Genomic_DNA"/>
</dbReference>
<evidence type="ECO:0000313" key="1">
    <source>
        <dbReference type="EMBL" id="SEM77506.1"/>
    </source>
</evidence>
<sequence length="76" mass="8670">MGRIFSRPAPPFQGEVNRGNFFRDARLMAARFPLGLSCTERYKFVFNRRIGKSACQPPLLHVENRQAKMTTLSLAV</sequence>
<evidence type="ECO:0000313" key="2">
    <source>
        <dbReference type="Proteomes" id="UP000198744"/>
    </source>
</evidence>